<dbReference type="PANTHER" id="PTHR12181">
    <property type="entry name" value="LIPIN"/>
    <property type="match status" value="1"/>
</dbReference>
<reference evidence="2 3" key="1">
    <citation type="submission" date="2020-10" db="EMBL/GenBank/DDBJ databases">
        <title>The Coptis chinensis genome and diversification of protoberbering-type alkaloids.</title>
        <authorList>
            <person name="Wang B."/>
            <person name="Shu S."/>
            <person name="Song C."/>
            <person name="Liu Y."/>
        </authorList>
    </citation>
    <scope>NUCLEOTIDE SEQUENCE [LARGE SCALE GENOMIC DNA]</scope>
    <source>
        <strain evidence="2">HL-2020</strain>
        <tissue evidence="2">Leaf</tissue>
    </source>
</reference>
<accession>A0A835ISD0</accession>
<organism evidence="2 3">
    <name type="scientific">Coptis chinensis</name>
    <dbReference type="NCBI Taxonomy" id="261450"/>
    <lineage>
        <taxon>Eukaryota</taxon>
        <taxon>Viridiplantae</taxon>
        <taxon>Streptophyta</taxon>
        <taxon>Embryophyta</taxon>
        <taxon>Tracheophyta</taxon>
        <taxon>Spermatophyta</taxon>
        <taxon>Magnoliopsida</taxon>
        <taxon>Ranunculales</taxon>
        <taxon>Ranunculaceae</taxon>
        <taxon>Coptidoideae</taxon>
        <taxon>Coptis</taxon>
    </lineage>
</organism>
<evidence type="ECO:0000313" key="2">
    <source>
        <dbReference type="EMBL" id="KAF9622514.1"/>
    </source>
</evidence>
<dbReference type="InterPro" id="IPR026058">
    <property type="entry name" value="LIPIN"/>
</dbReference>
<proteinExistence type="predicted"/>
<dbReference type="Pfam" id="PF08235">
    <property type="entry name" value="LNS2"/>
    <property type="match status" value="1"/>
</dbReference>
<dbReference type="OrthoDB" id="4567at2759"/>
<dbReference type="Pfam" id="PF16876">
    <property type="entry name" value="Lipin_mid"/>
    <property type="match status" value="1"/>
</dbReference>
<sequence length="867" mass="96262">MYLQSVGVPYEESENLFLHHETSESGVAVNSSEQGLETLKFSEGECEESRVYAGTQSETAKLASEENTQPEYAALMSKHKPTTEELRSDDEFQITNAILQCGEISASSDTKDGVIESHSSLGKHSVASQYGDAGILELAHQETITERPSEGRCLQTGPVETVAERSQANGFSKPCVSRSTEVSLGEPSTLSGSSDLILGANNVAHFDEEAESQGVCVSSCGSNSVSLVKEEVHLGEEDEVSSLYNTLDFVGDPQGSNTEYIRATHSSNLLLENLGEAQFIFSDIDNHETSGIQCKDSVFPDSEEIDENPLMRNDVEDWNDKTNREHWSQLSSIKLIEECSPDDIEPLLEDLMKKSSPMKIPRNRKCAEEEVEWMIESLPNFRSHIDNLEMSDVIHPLSQSLDLHSESLRQEFLRKDVSGSSLSNLDTECKLAGEHRRAEDTRIWEEIKNMSNSSLVEISLCKRLLYEGMGADAASQVFDAGKVDLENFTSLDPQLMKNNDIIVRIGGRYFPWDAAASIISKMLSLGHDQSIVPEGMIDVDQIEKTVEGQLTRTNVPSGGSWSLWPFNFRRSRSVSPILPPPDGTTNSDCMNASVRTSDATGNKSVQIVKVAKKKVKSLVPTSEQLATLNLKEGRNVITFTFSTAMLGKQQVDARIYLWKWDTRIVVSDVDGTITRSDVLGQFMPLVGKDWSQTGVAHLFSAIKENGYQLLFLSARAISQAYLTRQFLFNLKQDGKALPDGPVVISPDGLFPSLFREGKFIRRAPHEFKIACLQDIRALFPPDCNPFYAGFGNRVTDEISYLKLGIPKGKIFTINAKGEVAVNRRFDRKSYTTLHALVDGMFPSTSLAEQEDFNSWNYWKMPLPDINS</sequence>
<protein>
    <recommendedName>
        <fullName evidence="1">LNS2/PITP domain-containing protein</fullName>
    </recommendedName>
</protein>
<keyword evidence="3" id="KW-1185">Reference proteome</keyword>
<evidence type="ECO:0000313" key="3">
    <source>
        <dbReference type="Proteomes" id="UP000631114"/>
    </source>
</evidence>
<dbReference type="InterPro" id="IPR013209">
    <property type="entry name" value="LNS2"/>
</dbReference>
<name>A0A835ISD0_9MAGN</name>
<dbReference type="InterPro" id="IPR031315">
    <property type="entry name" value="LNS2/PITP"/>
</dbReference>
<dbReference type="InterPro" id="IPR036412">
    <property type="entry name" value="HAD-like_sf"/>
</dbReference>
<feature type="domain" description="LNS2/PITP" evidence="1">
    <location>
        <begin position="664"/>
        <end position="822"/>
    </location>
</feature>
<dbReference type="SMART" id="SM00775">
    <property type="entry name" value="LNS2"/>
    <property type="match status" value="1"/>
</dbReference>
<dbReference type="GO" id="GO:0008195">
    <property type="term" value="F:phosphatidate phosphatase activity"/>
    <property type="evidence" value="ECO:0007669"/>
    <property type="project" value="TreeGrafter"/>
</dbReference>
<dbReference type="InterPro" id="IPR031703">
    <property type="entry name" value="Lipin_mid"/>
</dbReference>
<dbReference type="PANTHER" id="PTHR12181:SF12">
    <property type="entry name" value="PHOSPHATIDATE PHOSPHATASE"/>
    <property type="match status" value="1"/>
</dbReference>
<dbReference type="SUPFAM" id="SSF56784">
    <property type="entry name" value="HAD-like"/>
    <property type="match status" value="1"/>
</dbReference>
<dbReference type="Proteomes" id="UP000631114">
    <property type="component" value="Unassembled WGS sequence"/>
</dbReference>
<dbReference type="AlphaFoldDB" id="A0A835ISD0"/>
<dbReference type="EMBL" id="JADFTS010000002">
    <property type="protein sequence ID" value="KAF9622514.1"/>
    <property type="molecule type" value="Genomic_DNA"/>
</dbReference>
<comment type="caution">
    <text evidence="2">The sequence shown here is derived from an EMBL/GenBank/DDBJ whole genome shotgun (WGS) entry which is preliminary data.</text>
</comment>
<gene>
    <name evidence="2" type="ORF">IFM89_031918</name>
</gene>
<evidence type="ECO:0000259" key="1">
    <source>
        <dbReference type="SMART" id="SM00775"/>
    </source>
</evidence>